<name>A0A9J6ZCB5_9BACL</name>
<dbReference type="EMBL" id="CP097899">
    <property type="protein sequence ID" value="URN93749.1"/>
    <property type="molecule type" value="Genomic_DNA"/>
</dbReference>
<dbReference type="Proteomes" id="UP001056756">
    <property type="component" value="Chromosome"/>
</dbReference>
<reference evidence="1" key="1">
    <citation type="submission" date="2022-05" db="EMBL/GenBank/DDBJ databases">
        <title>Novel bacterial taxa in a minimal lignocellulolytic consortium and its capacity to transform plastics disclosed by genome-resolved metagenomics.</title>
        <authorList>
            <person name="Rodriguez C.A.D."/>
            <person name="Diaz-Garcia L."/>
            <person name="Herrera K."/>
            <person name="Tarazona N.A."/>
            <person name="Sproer C."/>
            <person name="Overmann J."/>
            <person name="Jimenez D.J."/>
        </authorList>
    </citation>
    <scope>NUCLEOTIDE SEQUENCE</scope>
    <source>
        <strain evidence="1">MAG5</strain>
    </source>
</reference>
<sequence>MNIKLKIITLIIVVLLVVSVSYNINQYNKSKRTDHALYEVAINNRLSKYYKLSSLNESLKEAISDRRMYVGPIGTNRNYLQTGFNNMETIQSEFLMLYNTLHPKDHMDLSAMSNTNFTLFDSFQNISIYFDHLFNNHNEHILNDGERHYFTLDEKEVDEIQIISNILDELVVISHELGTEKYDAVKDRWELLMVQNEEFIASQETQLQLRKIVDTIILNNQ</sequence>
<dbReference type="KEGG" id="plig:NAG76_18245"/>
<evidence type="ECO:0000313" key="1">
    <source>
        <dbReference type="EMBL" id="URN93749.1"/>
    </source>
</evidence>
<protein>
    <submittedName>
        <fullName evidence="1">Uncharacterized protein</fullName>
    </submittedName>
</protein>
<gene>
    <name evidence="1" type="ORF">NAG76_18245</name>
</gene>
<proteinExistence type="predicted"/>
<accession>A0A9J6ZCB5</accession>
<evidence type="ECO:0000313" key="2">
    <source>
        <dbReference type="Proteomes" id="UP001056756"/>
    </source>
</evidence>
<organism evidence="1 2">
    <name type="scientific">Candidatus Pristimantibacillus lignocellulolyticus</name>
    <dbReference type="NCBI Taxonomy" id="2994561"/>
    <lineage>
        <taxon>Bacteria</taxon>
        <taxon>Bacillati</taxon>
        <taxon>Bacillota</taxon>
        <taxon>Bacilli</taxon>
        <taxon>Bacillales</taxon>
        <taxon>Paenibacillaceae</taxon>
        <taxon>Candidatus Pristimantibacillus</taxon>
    </lineage>
</organism>
<dbReference type="AlphaFoldDB" id="A0A9J6ZCB5"/>